<sequence>MNWKRRFSKVLGSFFTGYGGGFTAVLPGNYILAPNDIQWVWIFLLPMLSGLAVTWPQLGKVFSEYGNMDKNS</sequence>
<protein>
    <submittedName>
        <fullName evidence="2">Uncharacterized protein</fullName>
    </submittedName>
</protein>
<dbReference type="EMBL" id="LAZR01030538">
    <property type="protein sequence ID" value="KKL56311.1"/>
    <property type="molecule type" value="Genomic_DNA"/>
</dbReference>
<proteinExistence type="predicted"/>
<organism evidence="2">
    <name type="scientific">marine sediment metagenome</name>
    <dbReference type="NCBI Taxonomy" id="412755"/>
    <lineage>
        <taxon>unclassified sequences</taxon>
        <taxon>metagenomes</taxon>
        <taxon>ecological metagenomes</taxon>
    </lineage>
</organism>
<name>A0A0F9DRD0_9ZZZZ</name>
<accession>A0A0F9DRD0</accession>
<feature type="transmembrane region" description="Helical" evidence="1">
    <location>
        <begin position="12"/>
        <end position="33"/>
    </location>
</feature>
<reference evidence="2" key="1">
    <citation type="journal article" date="2015" name="Nature">
        <title>Complex archaea that bridge the gap between prokaryotes and eukaryotes.</title>
        <authorList>
            <person name="Spang A."/>
            <person name="Saw J.H."/>
            <person name="Jorgensen S.L."/>
            <person name="Zaremba-Niedzwiedzka K."/>
            <person name="Martijn J."/>
            <person name="Lind A.E."/>
            <person name="van Eijk R."/>
            <person name="Schleper C."/>
            <person name="Guy L."/>
            <person name="Ettema T.J."/>
        </authorList>
    </citation>
    <scope>NUCLEOTIDE SEQUENCE</scope>
</reference>
<keyword evidence="1" id="KW-1133">Transmembrane helix</keyword>
<keyword evidence="1" id="KW-0472">Membrane</keyword>
<keyword evidence="1" id="KW-0812">Transmembrane</keyword>
<evidence type="ECO:0000256" key="1">
    <source>
        <dbReference type="SAM" id="Phobius"/>
    </source>
</evidence>
<feature type="transmembrane region" description="Helical" evidence="1">
    <location>
        <begin position="39"/>
        <end position="58"/>
    </location>
</feature>
<comment type="caution">
    <text evidence="2">The sequence shown here is derived from an EMBL/GenBank/DDBJ whole genome shotgun (WGS) entry which is preliminary data.</text>
</comment>
<gene>
    <name evidence="2" type="ORF">LCGC14_2246670</name>
</gene>
<evidence type="ECO:0000313" key="2">
    <source>
        <dbReference type="EMBL" id="KKL56311.1"/>
    </source>
</evidence>
<dbReference type="AlphaFoldDB" id="A0A0F9DRD0"/>